<comment type="caution">
    <text evidence="1">The sequence shown here is derived from an EMBL/GenBank/DDBJ whole genome shotgun (WGS) entry which is preliminary data.</text>
</comment>
<name>A0ABP1Z2M8_THIA3</name>
<proteinExistence type="predicted"/>
<sequence length="24" mass="2709">MLDVLDEGYRVMTAHTAREVEAMA</sequence>
<organism evidence="1 2">
    <name type="scientific">Thiomonas arsenitoxydans (strain DSM 22701 / CIP 110005 / 3As)</name>
    <dbReference type="NCBI Taxonomy" id="426114"/>
    <lineage>
        <taxon>Bacteria</taxon>
        <taxon>Pseudomonadati</taxon>
        <taxon>Pseudomonadota</taxon>
        <taxon>Betaproteobacteria</taxon>
        <taxon>Burkholderiales</taxon>
        <taxon>Thiomonas</taxon>
    </lineage>
</organism>
<reference evidence="1 2" key="1">
    <citation type="submission" date="2015-03" db="EMBL/GenBank/DDBJ databases">
        <authorList>
            <person name="Regsiter A."/>
            <person name="william w."/>
        </authorList>
    </citation>
    <scope>NUCLEOTIDE SEQUENCE [LARGE SCALE GENOMIC DNA]</scope>
    <source>
        <strain evidence="1 2">CB1</strain>
    </source>
</reference>
<dbReference type="Proteomes" id="UP000078599">
    <property type="component" value="Unassembled WGS sequence"/>
</dbReference>
<dbReference type="EMBL" id="CTRI01000005">
    <property type="protein sequence ID" value="CQR30012.1"/>
    <property type="molecule type" value="Genomic_DNA"/>
</dbReference>
<evidence type="ECO:0000313" key="1">
    <source>
        <dbReference type="EMBL" id="CQR30012.1"/>
    </source>
</evidence>
<accession>A0ABP1Z2M8</accession>
<protein>
    <submittedName>
        <fullName evidence="1">Uncharacterized protein</fullName>
    </submittedName>
</protein>
<gene>
    <name evidence="1" type="ORF">THICB1_130055</name>
</gene>
<evidence type="ECO:0000313" key="2">
    <source>
        <dbReference type="Proteomes" id="UP000078599"/>
    </source>
</evidence>
<keyword evidence="2" id="KW-1185">Reference proteome</keyword>